<comment type="caution">
    <text evidence="3">The sequence shown here is derived from an EMBL/GenBank/DDBJ whole genome shotgun (WGS) entry which is preliminary data.</text>
</comment>
<dbReference type="Gene3D" id="3.40.50.720">
    <property type="entry name" value="NAD(P)-binding Rossmann-like Domain"/>
    <property type="match status" value="1"/>
</dbReference>
<dbReference type="Pfam" id="PF13478">
    <property type="entry name" value="XdhC_C"/>
    <property type="match status" value="1"/>
</dbReference>
<feature type="domain" description="XdhC Rossmann" evidence="2">
    <location>
        <begin position="100"/>
        <end position="241"/>
    </location>
</feature>
<reference evidence="3 4" key="1">
    <citation type="submission" date="2017-11" db="EMBL/GenBank/DDBJ databases">
        <title>Genome-resolved metagenomics identifies genetic mobility, metabolic interactions, and unexpected diversity in perchlorate-reducing communities.</title>
        <authorList>
            <person name="Barnum T.P."/>
            <person name="Figueroa I.A."/>
            <person name="Carlstrom C.I."/>
            <person name="Lucas L.N."/>
            <person name="Engelbrektson A.L."/>
            <person name="Coates J.D."/>
        </authorList>
    </citation>
    <scope>NUCLEOTIDE SEQUENCE [LARGE SCALE GENOMIC DNA]</scope>
    <source>
        <strain evidence="3">BM706</strain>
    </source>
</reference>
<dbReference type="InterPro" id="IPR003777">
    <property type="entry name" value="XdhC_CoxI"/>
</dbReference>
<dbReference type="Pfam" id="PF02625">
    <property type="entry name" value="XdhC_CoxI"/>
    <property type="match status" value="1"/>
</dbReference>
<gene>
    <name evidence="3" type="ORF">C0601_09620</name>
</gene>
<name>A0A2N5ZDJ0_MUIH1</name>
<dbReference type="SUPFAM" id="SSF51735">
    <property type="entry name" value="NAD(P)-binding Rossmann-fold domains"/>
    <property type="match status" value="1"/>
</dbReference>
<dbReference type="AlphaFoldDB" id="A0A2N5ZDJ0"/>
<evidence type="ECO:0000313" key="3">
    <source>
        <dbReference type="EMBL" id="PLX16725.1"/>
    </source>
</evidence>
<evidence type="ECO:0008006" key="5">
    <source>
        <dbReference type="Google" id="ProtNLM"/>
    </source>
</evidence>
<dbReference type="InterPro" id="IPR027051">
    <property type="entry name" value="XdhC_Rossmann_dom"/>
</dbReference>
<accession>A0A2N5ZDJ0</accession>
<dbReference type="PANTHER" id="PTHR30388">
    <property type="entry name" value="ALDEHYDE OXIDOREDUCTASE MOLYBDENUM COFACTOR ASSEMBLY PROTEIN"/>
    <property type="match status" value="1"/>
</dbReference>
<dbReference type="InterPro" id="IPR052698">
    <property type="entry name" value="MoCofactor_Util/Proc"/>
</dbReference>
<evidence type="ECO:0000313" key="4">
    <source>
        <dbReference type="Proteomes" id="UP000234857"/>
    </source>
</evidence>
<dbReference type="InterPro" id="IPR036291">
    <property type="entry name" value="NAD(P)-bd_dom_sf"/>
</dbReference>
<dbReference type="PANTHER" id="PTHR30388:SF6">
    <property type="entry name" value="XANTHINE DEHYDROGENASE SUBUNIT A-RELATED"/>
    <property type="match status" value="1"/>
</dbReference>
<organism evidence="3 4">
    <name type="scientific">Muiribacterium halophilum</name>
    <dbReference type="NCBI Taxonomy" id="2053465"/>
    <lineage>
        <taxon>Bacteria</taxon>
        <taxon>Candidatus Muiribacteriota</taxon>
        <taxon>Candidatus Muiribacteriia</taxon>
        <taxon>Candidatus Muiribacteriales</taxon>
        <taxon>Candidatus Muiribacteriaceae</taxon>
        <taxon>Candidatus Muiribacterium</taxon>
    </lineage>
</organism>
<dbReference type="Proteomes" id="UP000234857">
    <property type="component" value="Unassembled WGS sequence"/>
</dbReference>
<dbReference type="EMBL" id="PKTG01000107">
    <property type="protein sequence ID" value="PLX16725.1"/>
    <property type="molecule type" value="Genomic_DNA"/>
</dbReference>
<evidence type="ECO:0000259" key="2">
    <source>
        <dbReference type="Pfam" id="PF13478"/>
    </source>
</evidence>
<proteinExistence type="predicted"/>
<sequence length="256" mass="28685">MHKKINELMEKKIPFSLCTVVWTEGSTPSRVGMKMIVKDEDDIEGTIGGGSIEKNVIKKAVEYLKEGKKGKERFTLSDIDMKCGGDVEVFIESFVSLPRIVIAGAGHIGRELLNILRSNEQFIVKAFDNRKENAKQLSTEFDVDYLEDFNGLENCLKKDDYLVVLTHGHEFDYKVVKAGCDFKYLKYLGCIGSRHKVKDMLNRLIKEGIDKNLVDNVNTPIGLKIGGDSPFEIAISILAEIISIKNSEETGCSMKI</sequence>
<feature type="domain" description="XdhC- CoxI" evidence="1">
    <location>
        <begin position="10"/>
        <end position="74"/>
    </location>
</feature>
<protein>
    <recommendedName>
        <fullName evidence="5">Xanthine dehydrogenase</fullName>
    </recommendedName>
</protein>
<evidence type="ECO:0000259" key="1">
    <source>
        <dbReference type="Pfam" id="PF02625"/>
    </source>
</evidence>